<keyword evidence="3" id="KW-1185">Reference proteome</keyword>
<dbReference type="RefSeq" id="WP_227020230.1">
    <property type="nucleotide sequence ID" value="NZ_JAGSND010000021.1"/>
</dbReference>
<name>A0A8J7W3B5_9FIRM</name>
<feature type="domain" description="YopX protein" evidence="1">
    <location>
        <begin position="5"/>
        <end position="130"/>
    </location>
</feature>
<protein>
    <recommendedName>
        <fullName evidence="1">YopX protein domain-containing protein</fullName>
    </recommendedName>
</protein>
<evidence type="ECO:0000259" key="1">
    <source>
        <dbReference type="Pfam" id="PF09643"/>
    </source>
</evidence>
<dbReference type="InterPro" id="IPR023385">
    <property type="entry name" value="YopX-like_C"/>
</dbReference>
<evidence type="ECO:0000313" key="2">
    <source>
        <dbReference type="EMBL" id="MBR0600117.1"/>
    </source>
</evidence>
<sequence length="134" mass="15773">MREIKFRAWDPEAKKMYSPEALEQPEIEESANKTIYSYLSYGVLCIYDFRGKEPLEFVPLQFTGWYDRNKNEIYEGDIVQWEESLHQIIWSDEISAFVILSWDGMVSMGGEFLTDTIEVVGNIYEDPGLFQYRS</sequence>
<dbReference type="SUPFAM" id="SSF159006">
    <property type="entry name" value="YopX-like"/>
    <property type="match status" value="1"/>
</dbReference>
<reference evidence="2" key="2">
    <citation type="submission" date="2021-04" db="EMBL/GenBank/DDBJ databases">
        <authorList>
            <person name="Liu J."/>
        </authorList>
    </citation>
    <scope>NUCLEOTIDE SEQUENCE</scope>
    <source>
        <strain evidence="2">BAD-6</strain>
    </source>
</reference>
<evidence type="ECO:0000313" key="3">
    <source>
        <dbReference type="Proteomes" id="UP000675664"/>
    </source>
</evidence>
<organism evidence="2 3">
    <name type="scientific">Sinanaerobacter chloroacetimidivorans</name>
    <dbReference type="NCBI Taxonomy" id="2818044"/>
    <lineage>
        <taxon>Bacteria</taxon>
        <taxon>Bacillati</taxon>
        <taxon>Bacillota</taxon>
        <taxon>Clostridia</taxon>
        <taxon>Peptostreptococcales</taxon>
        <taxon>Anaerovoracaceae</taxon>
        <taxon>Sinanaerobacter</taxon>
    </lineage>
</organism>
<comment type="caution">
    <text evidence="2">The sequence shown here is derived from an EMBL/GenBank/DDBJ whole genome shotgun (WGS) entry which is preliminary data.</text>
</comment>
<dbReference type="InterPro" id="IPR019096">
    <property type="entry name" value="YopX_protein"/>
</dbReference>
<dbReference type="Pfam" id="PF09643">
    <property type="entry name" value="YopX"/>
    <property type="match status" value="1"/>
</dbReference>
<dbReference type="Gene3D" id="2.30.30.290">
    <property type="entry name" value="YopX-like domains"/>
    <property type="match status" value="1"/>
</dbReference>
<proteinExistence type="predicted"/>
<dbReference type="Proteomes" id="UP000675664">
    <property type="component" value="Unassembled WGS sequence"/>
</dbReference>
<dbReference type="EMBL" id="JAGSND010000021">
    <property type="protein sequence ID" value="MBR0600117.1"/>
    <property type="molecule type" value="Genomic_DNA"/>
</dbReference>
<dbReference type="AlphaFoldDB" id="A0A8J7W3B5"/>
<reference evidence="2" key="1">
    <citation type="submission" date="2021-04" db="EMBL/GenBank/DDBJ databases">
        <title>Sinoanaerobacter chloroacetimidivorans sp. nov., an obligate anaerobic bacterium isolated from anaerobic sludge.</title>
        <authorList>
            <person name="Bao Y."/>
        </authorList>
    </citation>
    <scope>NUCLEOTIDE SEQUENCE</scope>
    <source>
        <strain evidence="2">BAD-6</strain>
    </source>
</reference>
<accession>A0A8J7W3B5</accession>
<gene>
    <name evidence="2" type="ORF">KCX82_19720</name>
</gene>